<evidence type="ECO:0000313" key="1">
    <source>
        <dbReference type="EMBL" id="GAA0931652.1"/>
    </source>
</evidence>
<dbReference type="RefSeq" id="WP_343951107.1">
    <property type="nucleotide sequence ID" value="NZ_BAAAHQ010000017.1"/>
</dbReference>
<reference evidence="2" key="1">
    <citation type="journal article" date="2019" name="Int. J. Syst. Evol. Microbiol.">
        <title>The Global Catalogue of Microorganisms (GCM) 10K type strain sequencing project: providing services to taxonomists for standard genome sequencing and annotation.</title>
        <authorList>
            <consortium name="The Broad Institute Genomics Platform"/>
            <consortium name="The Broad Institute Genome Sequencing Center for Infectious Disease"/>
            <person name="Wu L."/>
            <person name="Ma J."/>
        </authorList>
    </citation>
    <scope>NUCLEOTIDE SEQUENCE [LARGE SCALE GENOMIC DNA]</scope>
    <source>
        <strain evidence="2">JCM 11136</strain>
    </source>
</reference>
<keyword evidence="2" id="KW-1185">Reference proteome</keyword>
<dbReference type="InterPro" id="IPR046043">
    <property type="entry name" value="DUF6001"/>
</dbReference>
<protein>
    <submittedName>
        <fullName evidence="1">DUF6001 family protein</fullName>
    </submittedName>
</protein>
<comment type="caution">
    <text evidence="1">The sequence shown here is derived from an EMBL/GenBank/DDBJ whole genome shotgun (WGS) entry which is preliminary data.</text>
</comment>
<evidence type="ECO:0000313" key="2">
    <source>
        <dbReference type="Proteomes" id="UP001501578"/>
    </source>
</evidence>
<organism evidence="1 2">
    <name type="scientific">Nonomuraea longicatena</name>
    <dbReference type="NCBI Taxonomy" id="83682"/>
    <lineage>
        <taxon>Bacteria</taxon>
        <taxon>Bacillati</taxon>
        <taxon>Actinomycetota</taxon>
        <taxon>Actinomycetes</taxon>
        <taxon>Streptosporangiales</taxon>
        <taxon>Streptosporangiaceae</taxon>
        <taxon>Nonomuraea</taxon>
    </lineage>
</organism>
<gene>
    <name evidence="1" type="ORF">GCM10009560_36830</name>
</gene>
<accession>A0ABN1PR20</accession>
<name>A0ABN1PR20_9ACTN</name>
<sequence length="355" mass="38401">MNLSTTRLAEQRHANVTTFLRSRQLDPAALGALMTERVGPGQLLLTSSPVHGLANATSDLDFIRIQDEPLEGARISTKIFEWGEHLEVVSFSAAELAANLKNLADLAIRRPEEIVKGFRSWDKHREPRRKQTERIINGVTLDGQMPHVAALPALATVWSRAALQSSIEQAVHLALAEAVGELRGRVGYAINTLLFLMDAILSHHGDVYTTRKWYLLRWTRLVAEQGWANASFAALGAEVERLRVAVASTLTRPDARIAADYLVLVREAAALTAQTRSVSVAFDPADRADRHAFLPGAELLLTSDGAMPASGQAPAGPYALTELGDVPGREAGVLLRALRGGALAQRIDYTGGTSA</sequence>
<dbReference type="EMBL" id="BAAAHQ010000017">
    <property type="protein sequence ID" value="GAA0931652.1"/>
    <property type="molecule type" value="Genomic_DNA"/>
</dbReference>
<dbReference type="Proteomes" id="UP001501578">
    <property type="component" value="Unassembled WGS sequence"/>
</dbReference>
<dbReference type="Pfam" id="PF19464">
    <property type="entry name" value="DUF6001"/>
    <property type="match status" value="1"/>
</dbReference>
<proteinExistence type="predicted"/>